<dbReference type="GO" id="GO:0006310">
    <property type="term" value="P:DNA recombination"/>
    <property type="evidence" value="ECO:0007669"/>
    <property type="project" value="UniProtKB-UniRule"/>
</dbReference>
<comment type="subcellular location">
    <subcellularLocation>
        <location evidence="6">Cytoplasm</location>
    </subcellularLocation>
</comment>
<dbReference type="InterPro" id="IPR010994">
    <property type="entry name" value="RuvA_2-like"/>
</dbReference>
<feature type="region of interest" description="Domain I" evidence="6">
    <location>
        <begin position="1"/>
        <end position="64"/>
    </location>
</feature>
<organism evidence="8 9">
    <name type="scientific">Sedimenticola selenatireducens</name>
    <dbReference type="NCBI Taxonomy" id="191960"/>
    <lineage>
        <taxon>Bacteria</taxon>
        <taxon>Pseudomonadati</taxon>
        <taxon>Pseudomonadota</taxon>
        <taxon>Gammaproteobacteria</taxon>
        <taxon>Chromatiales</taxon>
        <taxon>Sedimenticolaceae</taxon>
        <taxon>Sedimenticola</taxon>
    </lineage>
</organism>
<feature type="domain" description="Helix-hairpin-helix DNA-binding motif class 1" evidence="7">
    <location>
        <begin position="73"/>
        <end position="92"/>
    </location>
</feature>
<evidence type="ECO:0000256" key="4">
    <source>
        <dbReference type="ARBA" id="ARBA00023172"/>
    </source>
</evidence>
<comment type="caution">
    <text evidence="8">The sequence shown here is derived from an EMBL/GenBank/DDBJ whole genome shotgun (WGS) entry which is preliminary data.</text>
</comment>
<dbReference type="CDD" id="cd14332">
    <property type="entry name" value="UBA_RuvA_C"/>
    <property type="match status" value="1"/>
</dbReference>
<gene>
    <name evidence="6" type="primary">ruvA</name>
    <name evidence="8" type="ORF">C0630_12705</name>
</gene>
<dbReference type="GO" id="GO:0009378">
    <property type="term" value="F:four-way junction helicase activity"/>
    <property type="evidence" value="ECO:0007669"/>
    <property type="project" value="InterPro"/>
</dbReference>
<evidence type="ECO:0000259" key="7">
    <source>
        <dbReference type="SMART" id="SM00278"/>
    </source>
</evidence>
<keyword evidence="1 6" id="KW-0963">Cytoplasm</keyword>
<sequence length="202" mass="22002">MIGRLRGALVYKQPPFLMVDVGGVGYELEAPMSTFYDLPLQGEQVTLFTHLAIRDDAHVLYGFFTESERALFRALLKVSGVGAKMALAILSGMSADEFALCVQRDDTAALVRLPGIGKKTAERLIIEMRDRLDRIELSGSVTLPKTRQAGGAVETPMSDAIGALIALGYKPNDASRMVRSVECEDLSSEEIIRLALRAVVTK</sequence>
<dbReference type="Gene3D" id="1.10.8.10">
    <property type="entry name" value="DNA helicase RuvA subunit, C-terminal domain"/>
    <property type="match status" value="1"/>
</dbReference>
<evidence type="ECO:0000256" key="1">
    <source>
        <dbReference type="ARBA" id="ARBA00022490"/>
    </source>
</evidence>
<dbReference type="GO" id="GO:0005737">
    <property type="term" value="C:cytoplasm"/>
    <property type="evidence" value="ECO:0007669"/>
    <property type="project" value="UniProtKB-SubCell"/>
</dbReference>
<dbReference type="RefSeq" id="WP_273439843.1">
    <property type="nucleotide sequence ID" value="NZ_PKUN01000022.1"/>
</dbReference>
<accession>A0A2N6CUR4</accession>
<dbReference type="InterPro" id="IPR012340">
    <property type="entry name" value="NA-bd_OB-fold"/>
</dbReference>
<dbReference type="SUPFAM" id="SSF47781">
    <property type="entry name" value="RuvA domain 2-like"/>
    <property type="match status" value="1"/>
</dbReference>
<dbReference type="InterPro" id="IPR013849">
    <property type="entry name" value="DNA_helicase_Holl-junc_RuvA_I"/>
</dbReference>
<dbReference type="Pfam" id="PF14520">
    <property type="entry name" value="HHH_5"/>
    <property type="match status" value="1"/>
</dbReference>
<feature type="domain" description="Helix-hairpin-helix DNA-binding motif class 1" evidence="7">
    <location>
        <begin position="108"/>
        <end position="127"/>
    </location>
</feature>
<evidence type="ECO:0000256" key="3">
    <source>
        <dbReference type="ARBA" id="ARBA00023125"/>
    </source>
</evidence>
<keyword evidence="3 6" id="KW-0238">DNA-binding</keyword>
<dbReference type="Pfam" id="PF07499">
    <property type="entry name" value="RuvA_C"/>
    <property type="match status" value="1"/>
</dbReference>
<dbReference type="AlphaFoldDB" id="A0A2N6CUR4"/>
<dbReference type="GO" id="GO:0009379">
    <property type="term" value="C:Holliday junction helicase complex"/>
    <property type="evidence" value="ECO:0007669"/>
    <property type="project" value="InterPro"/>
</dbReference>
<dbReference type="InterPro" id="IPR011114">
    <property type="entry name" value="RuvA_C"/>
</dbReference>
<dbReference type="GO" id="GO:0005524">
    <property type="term" value="F:ATP binding"/>
    <property type="evidence" value="ECO:0007669"/>
    <property type="project" value="InterPro"/>
</dbReference>
<name>A0A2N6CUR4_9GAMM</name>
<dbReference type="Gene3D" id="2.40.50.140">
    <property type="entry name" value="Nucleic acid-binding proteins"/>
    <property type="match status" value="1"/>
</dbReference>
<dbReference type="InterPro" id="IPR003583">
    <property type="entry name" value="Hlx-hairpin-Hlx_DNA-bd_motif"/>
</dbReference>
<evidence type="ECO:0000313" key="8">
    <source>
        <dbReference type="EMBL" id="PLX60923.1"/>
    </source>
</evidence>
<dbReference type="HAMAP" id="MF_00031">
    <property type="entry name" value="DNA_HJ_migration_RuvA"/>
    <property type="match status" value="1"/>
</dbReference>
<reference evidence="8 9" key="1">
    <citation type="submission" date="2017-11" db="EMBL/GenBank/DDBJ databases">
        <title>Genome-resolved metagenomics identifies genetic mobility, metabolic interactions, and unexpected diversity in perchlorate-reducing communities.</title>
        <authorList>
            <person name="Barnum T.P."/>
            <person name="Figueroa I.A."/>
            <person name="Carlstrom C.I."/>
            <person name="Lucas L.N."/>
            <person name="Engelbrektson A.L."/>
            <person name="Coates J.D."/>
        </authorList>
    </citation>
    <scope>NUCLEOTIDE SEQUENCE [LARGE SCALE GENOMIC DNA]</scope>
    <source>
        <strain evidence="8">BM301</strain>
    </source>
</reference>
<dbReference type="SMART" id="SM00278">
    <property type="entry name" value="HhH1"/>
    <property type="match status" value="2"/>
</dbReference>
<keyword evidence="2 6" id="KW-0227">DNA damage</keyword>
<evidence type="ECO:0000256" key="6">
    <source>
        <dbReference type="HAMAP-Rule" id="MF_00031"/>
    </source>
</evidence>
<comment type="caution">
    <text evidence="6">Lacks conserved residue(s) required for the propagation of feature annotation.</text>
</comment>
<comment type="subunit">
    <text evidence="6">Homotetramer. Forms an RuvA(8)-RuvB(12)-Holliday junction (HJ) complex. HJ DNA is sandwiched between 2 RuvA tetramers; dsDNA enters through RuvA and exits via RuvB. An RuvB hexamer assembles on each DNA strand where it exits the tetramer. Each RuvB hexamer is contacted by two RuvA subunits (via domain III) on 2 adjacent RuvB subunits; this complex drives branch migration. In the full resolvosome a probable DNA-RuvA(4)-RuvB(12)-RuvC(2) complex forms which resolves the HJ.</text>
</comment>
<dbReference type="EMBL" id="PKUN01000022">
    <property type="protein sequence ID" value="PLX60923.1"/>
    <property type="molecule type" value="Genomic_DNA"/>
</dbReference>
<dbReference type="Proteomes" id="UP000235015">
    <property type="component" value="Unassembled WGS sequence"/>
</dbReference>
<dbReference type="SUPFAM" id="SSF46929">
    <property type="entry name" value="DNA helicase RuvA subunit, C-terminal domain"/>
    <property type="match status" value="1"/>
</dbReference>
<dbReference type="GO" id="GO:0048476">
    <property type="term" value="C:Holliday junction resolvase complex"/>
    <property type="evidence" value="ECO:0007669"/>
    <property type="project" value="UniProtKB-UniRule"/>
</dbReference>
<protein>
    <recommendedName>
        <fullName evidence="6">Holliday junction branch migration complex subunit RuvA</fullName>
    </recommendedName>
</protein>
<keyword evidence="4 6" id="KW-0233">DNA recombination</keyword>
<evidence type="ECO:0000256" key="2">
    <source>
        <dbReference type="ARBA" id="ARBA00022763"/>
    </source>
</evidence>
<dbReference type="STRING" id="1111735.GCA_000428045_00127"/>
<dbReference type="InterPro" id="IPR000085">
    <property type="entry name" value="RuvA"/>
</dbReference>
<comment type="function">
    <text evidence="6">The RuvA-RuvB-RuvC complex processes Holliday junction (HJ) DNA during genetic recombination and DNA repair, while the RuvA-RuvB complex plays an important role in the rescue of blocked DNA replication forks via replication fork reversal (RFR). RuvA specifically binds to HJ cruciform DNA, conferring on it an open structure. The RuvB hexamer acts as an ATP-dependent pump, pulling dsDNA into and through the RuvAB complex. HJ branch migration allows RuvC to scan DNA until it finds its consensus sequence, where it cleaves and resolves the cruciform DNA.</text>
</comment>
<comment type="similarity">
    <text evidence="6">Belongs to the RuvA family.</text>
</comment>
<dbReference type="GO" id="GO:0000400">
    <property type="term" value="F:four-way junction DNA binding"/>
    <property type="evidence" value="ECO:0007669"/>
    <property type="project" value="UniProtKB-UniRule"/>
</dbReference>
<dbReference type="GO" id="GO:0006281">
    <property type="term" value="P:DNA repair"/>
    <property type="evidence" value="ECO:0007669"/>
    <property type="project" value="UniProtKB-UniRule"/>
</dbReference>
<dbReference type="Pfam" id="PF01330">
    <property type="entry name" value="RuvA_N"/>
    <property type="match status" value="1"/>
</dbReference>
<dbReference type="InterPro" id="IPR036267">
    <property type="entry name" value="RuvA_C_sf"/>
</dbReference>
<dbReference type="SUPFAM" id="SSF50249">
    <property type="entry name" value="Nucleic acid-binding proteins"/>
    <property type="match status" value="1"/>
</dbReference>
<dbReference type="NCBIfam" id="TIGR00084">
    <property type="entry name" value="ruvA"/>
    <property type="match status" value="1"/>
</dbReference>
<proteinExistence type="inferred from homology"/>
<keyword evidence="5 6" id="KW-0234">DNA repair</keyword>
<evidence type="ECO:0000256" key="5">
    <source>
        <dbReference type="ARBA" id="ARBA00023204"/>
    </source>
</evidence>
<evidence type="ECO:0000313" key="9">
    <source>
        <dbReference type="Proteomes" id="UP000235015"/>
    </source>
</evidence>
<comment type="domain">
    <text evidence="6">Has three domains with a flexible linker between the domains II and III and assumes an 'L' shape. Domain III is highly mobile and contacts RuvB.</text>
</comment>
<feature type="region of interest" description="Domain III" evidence="6">
    <location>
        <begin position="153"/>
        <end position="202"/>
    </location>
</feature>
<dbReference type="Gene3D" id="1.10.150.20">
    <property type="entry name" value="5' to 3' exonuclease, C-terminal subdomain"/>
    <property type="match status" value="1"/>
</dbReference>